<organism evidence="5 6">
    <name type="scientific">Victivallis lenta</name>
    <dbReference type="NCBI Taxonomy" id="2606640"/>
    <lineage>
        <taxon>Bacteria</taxon>
        <taxon>Pseudomonadati</taxon>
        <taxon>Lentisphaerota</taxon>
        <taxon>Lentisphaeria</taxon>
        <taxon>Victivallales</taxon>
        <taxon>Victivallaceae</taxon>
        <taxon>Victivallis</taxon>
    </lineage>
</organism>
<dbReference type="PANTHER" id="PTHR46796">
    <property type="entry name" value="HTH-TYPE TRANSCRIPTIONAL ACTIVATOR RHAS-RELATED"/>
    <property type="match status" value="1"/>
</dbReference>
<comment type="caution">
    <text evidence="5">The sequence shown here is derived from an EMBL/GenBank/DDBJ whole genome shotgun (WGS) entry which is preliminary data.</text>
</comment>
<feature type="domain" description="HTH araC/xylS-type" evidence="4">
    <location>
        <begin position="171"/>
        <end position="269"/>
    </location>
</feature>
<dbReference type="SUPFAM" id="SSF46689">
    <property type="entry name" value="Homeodomain-like"/>
    <property type="match status" value="2"/>
</dbReference>
<accession>A0A844G231</accession>
<dbReference type="RefSeq" id="WP_106054187.1">
    <property type="nucleotide sequence ID" value="NZ_VUNS01000008.1"/>
</dbReference>
<proteinExistence type="predicted"/>
<dbReference type="EMBL" id="VUNS01000008">
    <property type="protein sequence ID" value="MST97223.1"/>
    <property type="molecule type" value="Genomic_DNA"/>
</dbReference>
<dbReference type="GO" id="GO:0003700">
    <property type="term" value="F:DNA-binding transcription factor activity"/>
    <property type="evidence" value="ECO:0007669"/>
    <property type="project" value="InterPro"/>
</dbReference>
<dbReference type="AlphaFoldDB" id="A0A844G231"/>
<keyword evidence="3" id="KW-0804">Transcription</keyword>
<keyword evidence="2" id="KW-0238">DNA-binding</keyword>
<dbReference type="InterPro" id="IPR018060">
    <property type="entry name" value="HTH_AraC"/>
</dbReference>
<sequence length="272" mass="31141">MAELRNRDEIYGLSNRISLTLTHFAKGAYPVFSATPQALSVNRMLGIFENPNGAENFIRCGDDKLPLIPGTVYFIPAYLPAQVRLDDRTLFVSIQFSLELHSGVELFSMYKHIRSEYRPELVARLVEIFDSDRQLLLAVELRKHVFAFVYDMLDGSAETPPDLAARFAPYAAVLDHIAARCTAGMRVAELAKIARMPRETFTRRFTADTGITPKRFLDRQLLRRASELLRRPHTTAREVAAELEFSSEFVFSRFFRKQSGLSPGLYRRQYRP</sequence>
<evidence type="ECO:0000313" key="5">
    <source>
        <dbReference type="EMBL" id="MST97223.1"/>
    </source>
</evidence>
<dbReference type="Gene3D" id="1.10.10.60">
    <property type="entry name" value="Homeodomain-like"/>
    <property type="match status" value="1"/>
</dbReference>
<dbReference type="Proteomes" id="UP000435649">
    <property type="component" value="Unassembled WGS sequence"/>
</dbReference>
<keyword evidence="1" id="KW-0805">Transcription regulation</keyword>
<name>A0A844G231_9BACT</name>
<protein>
    <submittedName>
        <fullName evidence="5">Helix-turn-helix transcriptional regulator</fullName>
    </submittedName>
</protein>
<dbReference type="InterPro" id="IPR009057">
    <property type="entry name" value="Homeodomain-like_sf"/>
</dbReference>
<evidence type="ECO:0000256" key="1">
    <source>
        <dbReference type="ARBA" id="ARBA00023015"/>
    </source>
</evidence>
<dbReference type="SMART" id="SM00342">
    <property type="entry name" value="HTH_ARAC"/>
    <property type="match status" value="1"/>
</dbReference>
<gene>
    <name evidence="5" type="ORF">FYJ85_09220</name>
</gene>
<evidence type="ECO:0000259" key="4">
    <source>
        <dbReference type="PROSITE" id="PS01124"/>
    </source>
</evidence>
<dbReference type="Pfam" id="PF12833">
    <property type="entry name" value="HTH_18"/>
    <property type="match status" value="1"/>
</dbReference>
<dbReference type="PROSITE" id="PS01124">
    <property type="entry name" value="HTH_ARAC_FAMILY_2"/>
    <property type="match status" value="1"/>
</dbReference>
<dbReference type="GO" id="GO:0043565">
    <property type="term" value="F:sequence-specific DNA binding"/>
    <property type="evidence" value="ECO:0007669"/>
    <property type="project" value="InterPro"/>
</dbReference>
<evidence type="ECO:0000256" key="2">
    <source>
        <dbReference type="ARBA" id="ARBA00023125"/>
    </source>
</evidence>
<reference evidence="5 6" key="1">
    <citation type="submission" date="2019-08" db="EMBL/GenBank/DDBJ databases">
        <title>In-depth cultivation of the pig gut microbiome towards novel bacterial diversity and tailored functional studies.</title>
        <authorList>
            <person name="Wylensek D."/>
            <person name="Hitch T.C.A."/>
            <person name="Clavel T."/>
        </authorList>
    </citation>
    <scope>NUCLEOTIDE SEQUENCE [LARGE SCALE GENOMIC DNA]</scope>
    <source>
        <strain evidence="5 6">BBE-744-WT-12</strain>
    </source>
</reference>
<dbReference type="InterPro" id="IPR050204">
    <property type="entry name" value="AraC_XylS_family_regulators"/>
</dbReference>
<evidence type="ECO:0000256" key="3">
    <source>
        <dbReference type="ARBA" id="ARBA00023163"/>
    </source>
</evidence>
<evidence type="ECO:0000313" key="6">
    <source>
        <dbReference type="Proteomes" id="UP000435649"/>
    </source>
</evidence>
<keyword evidence="6" id="KW-1185">Reference proteome</keyword>